<accession>A0A011NY21</accession>
<dbReference type="STRING" id="1454004.AW11_02452"/>
<dbReference type="InterPro" id="IPR050595">
    <property type="entry name" value="Bact_response_regulator"/>
</dbReference>
<dbReference type="Gene3D" id="3.40.50.2300">
    <property type="match status" value="1"/>
</dbReference>
<dbReference type="PANTHER" id="PTHR44591:SF3">
    <property type="entry name" value="RESPONSE REGULATORY DOMAIN-CONTAINING PROTEIN"/>
    <property type="match status" value="1"/>
</dbReference>
<feature type="domain" description="Response regulatory" evidence="3">
    <location>
        <begin position="5"/>
        <end position="120"/>
    </location>
</feature>
<evidence type="ECO:0000313" key="4">
    <source>
        <dbReference type="EMBL" id="EXI87588.1"/>
    </source>
</evidence>
<dbReference type="GO" id="GO:0008233">
    <property type="term" value="F:peptidase activity"/>
    <property type="evidence" value="ECO:0007669"/>
    <property type="project" value="UniProtKB-KW"/>
</dbReference>
<dbReference type="GO" id="GO:0000160">
    <property type="term" value="P:phosphorelay signal transduction system"/>
    <property type="evidence" value="ECO:0007669"/>
    <property type="project" value="InterPro"/>
</dbReference>
<comment type="caution">
    <text evidence="4">The sequence shown here is derived from an EMBL/GenBank/DDBJ whole genome shotgun (WGS) entry which is preliminary data.</text>
</comment>
<keyword evidence="1 2" id="KW-0597">Phosphoprotein</keyword>
<dbReference type="CDD" id="cd17535">
    <property type="entry name" value="REC_NarL-like"/>
    <property type="match status" value="1"/>
</dbReference>
<evidence type="ECO:0000313" key="5">
    <source>
        <dbReference type="Proteomes" id="UP000022141"/>
    </source>
</evidence>
<dbReference type="AlphaFoldDB" id="A0A011NY21"/>
<dbReference type="Proteomes" id="UP000022141">
    <property type="component" value="Unassembled WGS sequence"/>
</dbReference>
<dbReference type="SUPFAM" id="SSF52172">
    <property type="entry name" value="CheY-like"/>
    <property type="match status" value="1"/>
</dbReference>
<keyword evidence="4" id="KW-0645">Protease</keyword>
<dbReference type="InterPro" id="IPR001789">
    <property type="entry name" value="Sig_transdc_resp-reg_receiver"/>
</dbReference>
<dbReference type="EMBL" id="JEMY01000033">
    <property type="protein sequence ID" value="EXI87588.1"/>
    <property type="molecule type" value="Genomic_DNA"/>
</dbReference>
<dbReference type="InterPro" id="IPR011006">
    <property type="entry name" value="CheY-like_superfamily"/>
</dbReference>
<protein>
    <submittedName>
        <fullName evidence="4">Protease production enhancer protein</fullName>
    </submittedName>
</protein>
<organism evidence="4 5">
    <name type="scientific">Accumulibacter regalis</name>
    <dbReference type="NCBI Taxonomy" id="522306"/>
    <lineage>
        <taxon>Bacteria</taxon>
        <taxon>Pseudomonadati</taxon>
        <taxon>Pseudomonadota</taxon>
        <taxon>Betaproteobacteria</taxon>
        <taxon>Candidatus Accumulibacter</taxon>
    </lineage>
</organism>
<proteinExistence type="predicted"/>
<dbReference type="SMART" id="SM00448">
    <property type="entry name" value="REC"/>
    <property type="match status" value="1"/>
</dbReference>
<feature type="modified residue" description="4-aspartylphosphate" evidence="2">
    <location>
        <position position="55"/>
    </location>
</feature>
<gene>
    <name evidence="4" type="primary">degU</name>
    <name evidence="4" type="ORF">AW11_02452</name>
</gene>
<sequence>MRVVRVLLVDDCPEFRKLLARMLRGLGFEIAASVGSGEEALQVLGSERPDVVILDIAMPGLNGLETAKRIREVDADVKLLVVSLHSTPEYRAAAAAIGVDAYVCKANLVPELPRVLAELCA</sequence>
<evidence type="ECO:0000256" key="1">
    <source>
        <dbReference type="ARBA" id="ARBA00022553"/>
    </source>
</evidence>
<dbReference type="PANTHER" id="PTHR44591">
    <property type="entry name" value="STRESS RESPONSE REGULATOR PROTEIN 1"/>
    <property type="match status" value="1"/>
</dbReference>
<dbReference type="PROSITE" id="PS50110">
    <property type="entry name" value="RESPONSE_REGULATORY"/>
    <property type="match status" value="1"/>
</dbReference>
<dbReference type="Pfam" id="PF00072">
    <property type="entry name" value="Response_reg"/>
    <property type="match status" value="1"/>
</dbReference>
<dbReference type="GO" id="GO:0006508">
    <property type="term" value="P:proteolysis"/>
    <property type="evidence" value="ECO:0007669"/>
    <property type="project" value="UniProtKB-KW"/>
</dbReference>
<keyword evidence="4" id="KW-0378">Hydrolase</keyword>
<evidence type="ECO:0000256" key="2">
    <source>
        <dbReference type="PROSITE-ProRule" id="PRU00169"/>
    </source>
</evidence>
<reference evidence="4" key="1">
    <citation type="submission" date="2014-02" db="EMBL/GenBank/DDBJ databases">
        <title>Expanding our view of genomic diversity in Candidatus Accumulibacter clades.</title>
        <authorList>
            <person name="Skennerton C.T."/>
            <person name="Barr J.J."/>
            <person name="Slater F.R."/>
            <person name="Bond P.L."/>
            <person name="Tyson G.W."/>
        </authorList>
    </citation>
    <scope>NUCLEOTIDE SEQUENCE [LARGE SCALE GENOMIC DNA]</scope>
</reference>
<dbReference type="InterPro" id="IPR058245">
    <property type="entry name" value="NreC/VraR/RcsB-like_REC"/>
</dbReference>
<evidence type="ECO:0000259" key="3">
    <source>
        <dbReference type="PROSITE" id="PS50110"/>
    </source>
</evidence>
<dbReference type="eggNOG" id="COG2197">
    <property type="taxonomic scope" value="Bacteria"/>
</dbReference>
<name>A0A011NY21_ACCRE</name>
<dbReference type="PATRIC" id="fig|1454004.3.peg.2533"/>
<keyword evidence="5" id="KW-1185">Reference proteome</keyword>